<evidence type="ECO:0000313" key="4">
    <source>
        <dbReference type="Proteomes" id="UP000004095"/>
    </source>
</evidence>
<dbReference type="OrthoDB" id="6014523at2"/>
<dbReference type="AlphaFoldDB" id="A1ZNE3"/>
<protein>
    <recommendedName>
        <fullName evidence="2">DUF5077 domain-containing protein</fullName>
    </recommendedName>
</protein>
<keyword evidence="1" id="KW-0732">Signal</keyword>
<comment type="caution">
    <text evidence="3">The sequence shown here is derived from an EMBL/GenBank/DDBJ whole genome shotgun (WGS) entry which is preliminary data.</text>
</comment>
<gene>
    <name evidence="3" type="ORF">M23134_02164</name>
</gene>
<dbReference type="RefSeq" id="WP_004155978.1">
    <property type="nucleotide sequence ID" value="NZ_AAWS01000018.1"/>
</dbReference>
<dbReference type="InterPro" id="IPR021862">
    <property type="entry name" value="DUF3472"/>
</dbReference>
<dbReference type="eggNOG" id="COG4932">
    <property type="taxonomic scope" value="Bacteria"/>
</dbReference>
<evidence type="ECO:0000313" key="3">
    <source>
        <dbReference type="EMBL" id="EAY28054.1"/>
    </source>
</evidence>
<feature type="chain" id="PRO_5002641755" description="DUF5077 domain-containing protein" evidence="1">
    <location>
        <begin position="27"/>
        <end position="433"/>
    </location>
</feature>
<feature type="signal peptide" evidence="1">
    <location>
        <begin position="1"/>
        <end position="26"/>
    </location>
</feature>
<proteinExistence type="predicted"/>
<organism evidence="3 4">
    <name type="scientific">Microscilla marina ATCC 23134</name>
    <dbReference type="NCBI Taxonomy" id="313606"/>
    <lineage>
        <taxon>Bacteria</taxon>
        <taxon>Pseudomonadati</taxon>
        <taxon>Bacteroidota</taxon>
        <taxon>Cytophagia</taxon>
        <taxon>Cytophagales</taxon>
        <taxon>Microscillaceae</taxon>
        <taxon>Microscilla</taxon>
    </lineage>
</organism>
<name>A1ZNE3_MICM2</name>
<dbReference type="Pfam" id="PF16871">
    <property type="entry name" value="DUF5077"/>
    <property type="match status" value="1"/>
</dbReference>
<dbReference type="EMBL" id="AAWS01000018">
    <property type="protein sequence ID" value="EAY28054.1"/>
    <property type="molecule type" value="Genomic_DNA"/>
</dbReference>
<evidence type="ECO:0000256" key="1">
    <source>
        <dbReference type="SAM" id="SignalP"/>
    </source>
</evidence>
<evidence type="ECO:0000259" key="2">
    <source>
        <dbReference type="Pfam" id="PF16871"/>
    </source>
</evidence>
<accession>A1ZNE3</accession>
<feature type="domain" description="DUF5077" evidence="2">
    <location>
        <begin position="32"/>
        <end position="150"/>
    </location>
</feature>
<dbReference type="Proteomes" id="UP000004095">
    <property type="component" value="Unassembled WGS sequence"/>
</dbReference>
<keyword evidence="4" id="KW-1185">Reference proteome</keyword>
<dbReference type="InterPro" id="IPR031712">
    <property type="entry name" value="DUF5077"/>
</dbReference>
<sequence length="433" mass="49269">MPKITMYTKIRLIISVFCLLSLQAVAQPKVRIPAAGNAWVSPNVFDSHQVISRQGITQWQKPDQTIDFYFYAPKTGKIKLWLTSKVNNGSSTIATIFEGHYHTIKLSGSSFQEVFVGEYELIKKGYQKLTIKGLSKASSSYAQISHLVLQFVNPTQPLSVLHVKNDFHFGRRGPSVHLAYTLPPQKNIRWFYNEILVPRTQDVQGSYFMAIGFQQGYFGIQVNSPTERRVLFSVWSPYKTDNPQTIPPEYRVKLLNKGKGVHTGKFGNEGSGGQSYKVFDWQAGIKYRFLLKGEPSGNQTTIFTAYFFDPVKKHWHLIASFQRPKTNTYLKGYYSFLENFIEDTGAQSRQVYFGNQWIGDTAGNWHELTQAKFTVDATARKNARKDYTGGVSGGYFYLKNCGFFNPDKAPNVLLKRAATHHRPMLQLDALPKH</sequence>
<dbReference type="Pfam" id="PF11958">
    <property type="entry name" value="DUF3472"/>
    <property type="match status" value="1"/>
</dbReference>
<reference evidence="3 4" key="1">
    <citation type="submission" date="2007-01" db="EMBL/GenBank/DDBJ databases">
        <authorList>
            <person name="Haygood M."/>
            <person name="Podell S."/>
            <person name="Anderson C."/>
            <person name="Hopkinson B."/>
            <person name="Roe K."/>
            <person name="Barbeau K."/>
            <person name="Gaasterland T."/>
            <person name="Ferriera S."/>
            <person name="Johnson J."/>
            <person name="Kravitz S."/>
            <person name="Beeson K."/>
            <person name="Sutton G."/>
            <person name="Rogers Y.-H."/>
            <person name="Friedman R."/>
            <person name="Frazier M."/>
            <person name="Venter J.C."/>
        </authorList>
    </citation>
    <scope>NUCLEOTIDE SEQUENCE [LARGE SCALE GENOMIC DNA]</scope>
    <source>
        <strain evidence="3 4">ATCC 23134</strain>
    </source>
</reference>